<evidence type="ECO:0000256" key="1">
    <source>
        <dbReference type="ARBA" id="ARBA00001958"/>
    </source>
</evidence>
<dbReference type="UniPathway" id="UPA00109">
    <property type="reaction ID" value="UER00188"/>
</dbReference>
<keyword evidence="10" id="KW-0460">Magnesium</keyword>
<evidence type="ECO:0000256" key="9">
    <source>
        <dbReference type="ARBA" id="ARBA00022840"/>
    </source>
</evidence>
<keyword evidence="12 14" id="KW-0670">Pyruvate</keyword>
<dbReference type="PANTHER" id="PTHR11817">
    <property type="entry name" value="PYRUVATE KINASE"/>
    <property type="match status" value="1"/>
</dbReference>
<protein>
    <recommendedName>
        <fullName evidence="4">pyruvate kinase</fullName>
        <ecNumber evidence="4">2.7.1.40</ecNumber>
    </recommendedName>
</protein>
<evidence type="ECO:0000259" key="13">
    <source>
        <dbReference type="Pfam" id="PF00224"/>
    </source>
</evidence>
<gene>
    <name evidence="14" type="ORF">CR513_31881</name>
</gene>
<comment type="cofactor">
    <cofactor evidence="1">
        <name>K(+)</name>
        <dbReference type="ChEBI" id="CHEBI:29103"/>
    </cofactor>
</comment>
<evidence type="ECO:0000313" key="14">
    <source>
        <dbReference type="EMBL" id="RDX86741.1"/>
    </source>
</evidence>
<organism evidence="14 15">
    <name type="scientific">Mucuna pruriens</name>
    <name type="common">Velvet bean</name>
    <name type="synonym">Dolichos pruriens</name>
    <dbReference type="NCBI Taxonomy" id="157652"/>
    <lineage>
        <taxon>Eukaryota</taxon>
        <taxon>Viridiplantae</taxon>
        <taxon>Streptophyta</taxon>
        <taxon>Embryophyta</taxon>
        <taxon>Tracheophyta</taxon>
        <taxon>Spermatophyta</taxon>
        <taxon>Magnoliopsida</taxon>
        <taxon>eudicotyledons</taxon>
        <taxon>Gunneridae</taxon>
        <taxon>Pentapetalae</taxon>
        <taxon>rosids</taxon>
        <taxon>fabids</taxon>
        <taxon>Fabales</taxon>
        <taxon>Fabaceae</taxon>
        <taxon>Papilionoideae</taxon>
        <taxon>50 kb inversion clade</taxon>
        <taxon>NPAAA clade</taxon>
        <taxon>indigoferoid/millettioid clade</taxon>
        <taxon>Phaseoleae</taxon>
        <taxon>Mucuna</taxon>
    </lineage>
</organism>
<feature type="domain" description="Pyruvate kinase barrel" evidence="13">
    <location>
        <begin position="81"/>
        <end position="189"/>
    </location>
</feature>
<dbReference type="EMBL" id="QJKJ01006431">
    <property type="protein sequence ID" value="RDX86741.1"/>
    <property type="molecule type" value="Genomic_DNA"/>
</dbReference>
<dbReference type="InterPro" id="IPR015793">
    <property type="entry name" value="Pyrv_Knase_brl"/>
</dbReference>
<keyword evidence="5" id="KW-0808">Transferase</keyword>
<keyword evidence="6" id="KW-0479">Metal-binding</keyword>
<evidence type="ECO:0000256" key="5">
    <source>
        <dbReference type="ARBA" id="ARBA00022679"/>
    </source>
</evidence>
<dbReference type="InterPro" id="IPR001697">
    <property type="entry name" value="Pyr_Knase"/>
</dbReference>
<keyword evidence="9" id="KW-0067">ATP-binding</keyword>
<dbReference type="OrthoDB" id="108365at2759"/>
<dbReference type="GO" id="GO:0000287">
    <property type="term" value="F:magnesium ion binding"/>
    <property type="evidence" value="ECO:0007669"/>
    <property type="project" value="InterPro"/>
</dbReference>
<dbReference type="InterPro" id="IPR040442">
    <property type="entry name" value="Pyrv_kinase-like_dom_sf"/>
</dbReference>
<dbReference type="SUPFAM" id="SSF51621">
    <property type="entry name" value="Phosphoenolpyruvate/pyruvate domain"/>
    <property type="match status" value="1"/>
</dbReference>
<feature type="non-terminal residue" evidence="14">
    <location>
        <position position="1"/>
    </location>
</feature>
<sequence>MQSSPLLLEEPIRMASILEPSKPIGNEANKSFYMIGVEFEFAGHWDLELLRRCRLENLLLTLTTNLSLTLDMLGSFFPAMTKIVGTLGPKSRSVDVISRCLEAGMSVARFDFSWGDPEYHQETLENLRAAIKSTKKLCAVMLDTVGPELQVVNKTENPISLQADTLVVLTPDQNKEATSNLLPVNFSGLSK</sequence>
<dbReference type="Gene3D" id="3.20.20.60">
    <property type="entry name" value="Phosphoenolpyruvate-binding domains"/>
    <property type="match status" value="1"/>
</dbReference>
<evidence type="ECO:0000256" key="10">
    <source>
        <dbReference type="ARBA" id="ARBA00022842"/>
    </source>
</evidence>
<dbReference type="STRING" id="157652.A0A371G891"/>
<dbReference type="GO" id="GO:0004743">
    <property type="term" value="F:pyruvate kinase activity"/>
    <property type="evidence" value="ECO:0007669"/>
    <property type="project" value="UniProtKB-EC"/>
</dbReference>
<keyword evidence="11" id="KW-0324">Glycolysis</keyword>
<evidence type="ECO:0000256" key="12">
    <source>
        <dbReference type="ARBA" id="ARBA00023317"/>
    </source>
</evidence>
<reference evidence="14" key="1">
    <citation type="submission" date="2018-05" db="EMBL/GenBank/DDBJ databases">
        <title>Draft genome of Mucuna pruriens seed.</title>
        <authorList>
            <person name="Nnadi N.E."/>
            <person name="Vos R."/>
            <person name="Hasami M.H."/>
            <person name="Devisetty U.K."/>
            <person name="Aguiy J.C."/>
        </authorList>
    </citation>
    <scope>NUCLEOTIDE SEQUENCE [LARGE SCALE GENOMIC DNA]</scope>
    <source>
        <strain evidence="14">JCA_2017</strain>
    </source>
</reference>
<dbReference type="AlphaFoldDB" id="A0A371G891"/>
<evidence type="ECO:0000256" key="2">
    <source>
        <dbReference type="ARBA" id="ARBA00004997"/>
    </source>
</evidence>
<evidence type="ECO:0000256" key="3">
    <source>
        <dbReference type="ARBA" id="ARBA00008663"/>
    </source>
</evidence>
<evidence type="ECO:0000256" key="4">
    <source>
        <dbReference type="ARBA" id="ARBA00012142"/>
    </source>
</evidence>
<dbReference type="Proteomes" id="UP000257109">
    <property type="component" value="Unassembled WGS sequence"/>
</dbReference>
<evidence type="ECO:0000256" key="6">
    <source>
        <dbReference type="ARBA" id="ARBA00022723"/>
    </source>
</evidence>
<keyword evidence="7" id="KW-0547">Nucleotide-binding</keyword>
<evidence type="ECO:0000256" key="11">
    <source>
        <dbReference type="ARBA" id="ARBA00023152"/>
    </source>
</evidence>
<dbReference type="EC" id="2.7.1.40" evidence="4"/>
<feature type="non-terminal residue" evidence="14">
    <location>
        <position position="191"/>
    </location>
</feature>
<accession>A0A371G891</accession>
<keyword evidence="15" id="KW-1185">Reference proteome</keyword>
<dbReference type="GO" id="GO:0016301">
    <property type="term" value="F:kinase activity"/>
    <property type="evidence" value="ECO:0007669"/>
    <property type="project" value="UniProtKB-KW"/>
</dbReference>
<keyword evidence="8 14" id="KW-0418">Kinase</keyword>
<evidence type="ECO:0000256" key="8">
    <source>
        <dbReference type="ARBA" id="ARBA00022777"/>
    </source>
</evidence>
<dbReference type="GO" id="GO:0030955">
    <property type="term" value="F:potassium ion binding"/>
    <property type="evidence" value="ECO:0007669"/>
    <property type="project" value="InterPro"/>
</dbReference>
<dbReference type="InterPro" id="IPR015813">
    <property type="entry name" value="Pyrv/PenolPyrv_kinase-like_dom"/>
</dbReference>
<name>A0A371G891_MUCPR</name>
<comment type="similarity">
    <text evidence="3">Belongs to the pyruvate kinase family.</text>
</comment>
<evidence type="ECO:0000256" key="7">
    <source>
        <dbReference type="ARBA" id="ARBA00022741"/>
    </source>
</evidence>
<dbReference type="GO" id="GO:0005524">
    <property type="term" value="F:ATP binding"/>
    <property type="evidence" value="ECO:0007669"/>
    <property type="project" value="UniProtKB-KW"/>
</dbReference>
<dbReference type="Pfam" id="PF00224">
    <property type="entry name" value="PK"/>
    <property type="match status" value="1"/>
</dbReference>
<evidence type="ECO:0000313" key="15">
    <source>
        <dbReference type="Proteomes" id="UP000257109"/>
    </source>
</evidence>
<comment type="caution">
    <text evidence="14">The sequence shown here is derived from an EMBL/GenBank/DDBJ whole genome shotgun (WGS) entry which is preliminary data.</text>
</comment>
<proteinExistence type="inferred from homology"/>
<comment type="pathway">
    <text evidence="2">Carbohydrate degradation; glycolysis; pyruvate from D-glyceraldehyde 3-phosphate: step 5/5.</text>
</comment>